<sequence>MFNNTVADLDSSHEQHVNIHTDLIKKLNKLQDEKFPRGFSKSTYVLEAIDANMNGLWEERLQRESQNNAWKRIVLIPYYLGNSHWTGVLIEFKGTKQIQQVEFMDPVQNSQFVPDKIEQEIKKLYRGVTLSSIKLETHNDSTHSQQLTIENLLKRVEQLQLMDAKREILDNQQKLTSLSEDNASKVYHSKQIVNVERESDIHVSTSNSSLLPSRTEQQIEQNEKSDIGTSSGRDVFSVVSNIMENIVAYLCDAKRDAEQLLRDLFQREGKVNYDKLTKCLLNLKDAKWIENYQNREHLDIVKDVEKRLIEHAKEMKISIMKVSLNLDNYDKIESAYKLVLGIKEMKPLEKILPDINEHIVEANSWFEKEIDKVCMVIQSSFDIEELEKETEKRLDLKQAEKAFKYLEACKASRIPLHTYFLCVPNNLEASVRYYCDFVQKEMKNCFENIKQFKNENKENLFEKTRILSVGLFQVSEIKTTHYHIFSTFSNQRIVEEWHENLTNFLMELENQMQRLSYTKQLPALENKLLIASALHMLDSFLAERKFADIYSKFENELFTKINDTFEKVIDAIEKHDYVRVARGMTLLRVTSRAKYLFDQAKQELDRSSLDFIEEIKIQVSMIGNNLETEKIKSIVDSLKRIKEAKQFVSQYLSTPNVIETFVENIKSIIEIRLKRSLEGVTTLIKINNFYEAEQKIESIISVRNLLDQYCTPELFKAIDKISEHQRSVVLNEIIPKYENMDISRYVMNPPTDIFDKFGAAESLNSVYSQALDKIKEIIVTKFRKELDIAKNEKPPNPSNSHIRRFEFAVKYLPEDMKDALETELKYCKEDIELMTKYNMDELKNVISNKDLTAIKVYLGKLKIGGSIQSYKEAQILVLTQVIEIVDKIRSYLNENDVNGALVSVKELNEYQRELGNIVTDIKPQYSSGQCQIKIKFQDTYRCFMSIFLQNATAEIAGATINEAWLNFLRLIEFLNFREESKGQLNINDMFPEDFTDRIVELDKKTSDLFMGCREKYEDGLENMNIASLKETLDFMKKWDSLIIKMKNNFETYHIHNTFLHRTMNAIRELPSYSHMLKAVSELIQKLKVEIIRQQLINKRTKENSQQRNQFYRELHEKLIILDKAKFLSPHDLGFHVNAVEQECLKSVEAQITDIFNEIEKFLRTFIQGSTLTNHDYDNFNLYYNNILSIRQEIRGKNFRTDDKIEKVIFDKIRMWAQIVEEKQSLDNIAKSLINMKRVSNKISSFKVLIDQIIDETLNNYKNRTKGSNAFSILSIILSQDPSGVGPNIIYEHRAFRNFVLHLFNEKTQKHGIDYVLLNLKGDFLDKDKLRKRCIEFYGVHKKSGNTHDNCDAVHVESDVNVDEFDGIYKKLIKQYLNVNMELDRLISETKIIAANIKQTPDNIQWDANITDRIPKLLAHISALWTLQNASSYFEAENDDNKNN</sequence>
<evidence type="ECO:0000313" key="3">
    <source>
        <dbReference type="EMBL" id="CAF2152980.1"/>
    </source>
</evidence>
<organism evidence="2 6">
    <name type="scientific">Rotaria magnacalcarata</name>
    <dbReference type="NCBI Taxonomy" id="392030"/>
    <lineage>
        <taxon>Eukaryota</taxon>
        <taxon>Metazoa</taxon>
        <taxon>Spiralia</taxon>
        <taxon>Gnathifera</taxon>
        <taxon>Rotifera</taxon>
        <taxon>Eurotatoria</taxon>
        <taxon>Bdelloidea</taxon>
        <taxon>Philodinida</taxon>
        <taxon>Philodinidae</taxon>
        <taxon>Rotaria</taxon>
    </lineage>
</organism>
<dbReference type="Proteomes" id="UP000663856">
    <property type="component" value="Unassembled WGS sequence"/>
</dbReference>
<dbReference type="Proteomes" id="UP000663887">
    <property type="component" value="Unassembled WGS sequence"/>
</dbReference>
<evidence type="ECO:0000313" key="5">
    <source>
        <dbReference type="EMBL" id="CAF4149127.1"/>
    </source>
</evidence>
<comment type="caution">
    <text evidence="2">The sequence shown here is derived from an EMBL/GenBank/DDBJ whole genome shotgun (WGS) entry which is preliminary data.</text>
</comment>
<evidence type="ECO:0000313" key="4">
    <source>
        <dbReference type="EMBL" id="CAF3947292.1"/>
    </source>
</evidence>
<gene>
    <name evidence="4" type="ORF">OVN521_LOCUS12027</name>
    <name evidence="5" type="ORF">UXM345_LOCUS25018</name>
    <name evidence="2" type="ORF">WKI299_LOCUS14268</name>
    <name evidence="3" type="ORF">XDN619_LOCUS28968</name>
</gene>
<dbReference type="EMBL" id="CAJNRF010005506">
    <property type="protein sequence ID" value="CAF2071579.1"/>
    <property type="molecule type" value="Genomic_DNA"/>
</dbReference>
<keyword evidence="7" id="KW-1185">Reference proteome</keyword>
<dbReference type="EMBL" id="CAJOBF010004692">
    <property type="protein sequence ID" value="CAF4149127.1"/>
    <property type="molecule type" value="Genomic_DNA"/>
</dbReference>
<feature type="compositionally biased region" description="Polar residues" evidence="1">
    <location>
        <begin position="204"/>
        <end position="220"/>
    </location>
</feature>
<evidence type="ECO:0000313" key="7">
    <source>
        <dbReference type="Proteomes" id="UP000663866"/>
    </source>
</evidence>
<accession>A0A816RI44</accession>
<dbReference type="Proteomes" id="UP000663866">
    <property type="component" value="Unassembled WGS sequence"/>
</dbReference>
<protein>
    <submittedName>
        <fullName evidence="2">Uncharacterized protein</fullName>
    </submittedName>
</protein>
<name>A0A816RI44_9BILA</name>
<evidence type="ECO:0000313" key="6">
    <source>
        <dbReference type="Proteomes" id="UP000663856"/>
    </source>
</evidence>
<evidence type="ECO:0000313" key="2">
    <source>
        <dbReference type="EMBL" id="CAF2071579.1"/>
    </source>
</evidence>
<dbReference type="EMBL" id="CAJNRG010014084">
    <property type="protein sequence ID" value="CAF2152980.1"/>
    <property type="molecule type" value="Genomic_DNA"/>
</dbReference>
<reference evidence="2" key="1">
    <citation type="submission" date="2021-02" db="EMBL/GenBank/DDBJ databases">
        <authorList>
            <person name="Nowell W R."/>
        </authorList>
    </citation>
    <scope>NUCLEOTIDE SEQUENCE</scope>
</reference>
<dbReference type="EMBL" id="CAJOBG010001648">
    <property type="protein sequence ID" value="CAF3947292.1"/>
    <property type="molecule type" value="Genomic_DNA"/>
</dbReference>
<dbReference type="Proteomes" id="UP000663842">
    <property type="component" value="Unassembled WGS sequence"/>
</dbReference>
<proteinExistence type="predicted"/>
<feature type="region of interest" description="Disordered" evidence="1">
    <location>
        <begin position="204"/>
        <end position="229"/>
    </location>
</feature>
<evidence type="ECO:0000256" key="1">
    <source>
        <dbReference type="SAM" id="MobiDB-lite"/>
    </source>
</evidence>